<organism evidence="1 2">
    <name type="scientific">Deinococcus budaensis</name>
    <dbReference type="NCBI Taxonomy" id="1665626"/>
    <lineage>
        <taxon>Bacteria</taxon>
        <taxon>Thermotogati</taxon>
        <taxon>Deinococcota</taxon>
        <taxon>Deinococci</taxon>
        <taxon>Deinococcales</taxon>
        <taxon>Deinococcaceae</taxon>
        <taxon>Deinococcus</taxon>
    </lineage>
</organism>
<reference evidence="1 2" key="1">
    <citation type="submission" date="2020-08" db="EMBL/GenBank/DDBJ databases">
        <title>Genomic Encyclopedia of Type Strains, Phase IV (KMG-IV): sequencing the most valuable type-strain genomes for metagenomic binning, comparative biology and taxonomic classification.</title>
        <authorList>
            <person name="Goeker M."/>
        </authorList>
    </citation>
    <scope>NUCLEOTIDE SEQUENCE [LARGE SCALE GENOMIC DNA]</scope>
    <source>
        <strain evidence="1 2">DSM 101791</strain>
    </source>
</reference>
<dbReference type="EMBL" id="JACHFN010000005">
    <property type="protein sequence ID" value="MBB5234324.1"/>
    <property type="molecule type" value="Genomic_DNA"/>
</dbReference>
<evidence type="ECO:0000313" key="1">
    <source>
        <dbReference type="EMBL" id="MBB5234324.1"/>
    </source>
</evidence>
<keyword evidence="2" id="KW-1185">Reference proteome</keyword>
<name>A0A7W8GEV5_9DEIO</name>
<comment type="caution">
    <text evidence="1">The sequence shown here is derived from an EMBL/GenBank/DDBJ whole genome shotgun (WGS) entry which is preliminary data.</text>
</comment>
<sequence>MVEVRQQCHVLVRELAVYRAPDSAVRYEAVRAAAAMEATGGVLTDAHHQGEITHTSSRVRALSIFGRVGSATALSSALFLHARPGRHRILGA</sequence>
<gene>
    <name evidence="1" type="ORF">HNQ09_001762</name>
</gene>
<evidence type="ECO:0000313" key="2">
    <source>
        <dbReference type="Proteomes" id="UP000525389"/>
    </source>
</evidence>
<accession>A0A7W8GEV5</accession>
<protein>
    <submittedName>
        <fullName evidence="1">Uncharacterized protein</fullName>
    </submittedName>
</protein>
<dbReference type="AlphaFoldDB" id="A0A7W8GEV5"/>
<proteinExistence type="predicted"/>
<dbReference type="Proteomes" id="UP000525389">
    <property type="component" value="Unassembled WGS sequence"/>
</dbReference>
<dbReference type="RefSeq" id="WP_184028014.1">
    <property type="nucleotide sequence ID" value="NZ_JACHFN010000005.1"/>
</dbReference>